<name>A0A109BHH9_HYPSL</name>
<comment type="caution">
    <text evidence="1">The sequence shown here is derived from an EMBL/GenBank/DDBJ whole genome shotgun (WGS) entry which is preliminary data.</text>
</comment>
<evidence type="ECO:0000313" key="2">
    <source>
        <dbReference type="Proteomes" id="UP000059074"/>
    </source>
</evidence>
<sequence length="124" mass="13494">MLTALTGDSALVALLGGAHVWDSVPARAPFPYVAFAGATERDWSTGNDQGSEHAVTLHVWSRYAGRKEAQVIITAVHDLLHQAELSLSGHALINLRHESSEIVRHSDGETYQGIMRLRAVTEPQ</sequence>
<keyword evidence="2" id="KW-1185">Reference proteome</keyword>
<dbReference type="Pfam" id="PF11367">
    <property type="entry name" value="Tail_completion_gp17"/>
    <property type="match status" value="1"/>
</dbReference>
<dbReference type="STRING" id="121290.APY04_1755"/>
<dbReference type="EMBL" id="LMTR01000052">
    <property type="protein sequence ID" value="KWT68933.1"/>
    <property type="molecule type" value="Genomic_DNA"/>
</dbReference>
<evidence type="ECO:0000313" key="1">
    <source>
        <dbReference type="EMBL" id="KWT68933.1"/>
    </source>
</evidence>
<dbReference type="PATRIC" id="fig|121290.4.peg.847"/>
<dbReference type="AlphaFoldDB" id="A0A109BHH9"/>
<gene>
    <name evidence="1" type="ORF">APY04_1755</name>
</gene>
<reference evidence="1 2" key="1">
    <citation type="submission" date="2015-10" db="EMBL/GenBank/DDBJ databases">
        <title>Transcriptomic analysis of a linuron degrading triple-species bacterial consortium.</title>
        <authorList>
            <person name="Albers P."/>
        </authorList>
    </citation>
    <scope>NUCLEOTIDE SEQUENCE [LARGE SCALE GENOMIC DNA]</scope>
    <source>
        <strain evidence="1 2">WDL6</strain>
    </source>
</reference>
<dbReference type="InterPro" id="IPR053745">
    <property type="entry name" value="Viral_Tail_Comp_sf"/>
</dbReference>
<dbReference type="Gene3D" id="3.30.2000.30">
    <property type="match status" value="1"/>
</dbReference>
<proteinExistence type="predicted"/>
<protein>
    <submittedName>
        <fullName evidence="1">Gene Transfer Agent (GTA) ORFG08</fullName>
    </submittedName>
</protein>
<dbReference type="InterPro" id="IPR021508">
    <property type="entry name" value="Gp17-like"/>
</dbReference>
<organism evidence="1 2">
    <name type="scientific">Hyphomicrobium sulfonivorans</name>
    <dbReference type="NCBI Taxonomy" id="121290"/>
    <lineage>
        <taxon>Bacteria</taxon>
        <taxon>Pseudomonadati</taxon>
        <taxon>Pseudomonadota</taxon>
        <taxon>Alphaproteobacteria</taxon>
        <taxon>Hyphomicrobiales</taxon>
        <taxon>Hyphomicrobiaceae</taxon>
        <taxon>Hyphomicrobium</taxon>
    </lineage>
</organism>
<dbReference type="Proteomes" id="UP000059074">
    <property type="component" value="Unassembled WGS sequence"/>
</dbReference>
<accession>A0A109BHH9</accession>